<gene>
    <name evidence="1" type="ORF">D9756_000023</name>
</gene>
<evidence type="ECO:0000313" key="2">
    <source>
        <dbReference type="Proteomes" id="UP000559027"/>
    </source>
</evidence>
<dbReference type="Proteomes" id="UP000559027">
    <property type="component" value="Unassembled WGS sequence"/>
</dbReference>
<sequence>MLTYFPQLVPSFDAACPVAGAPPNQHNPDTITQAPDAPRLNTIPLSDWPTPLAQANNINATDFYPVRLETLTVAQEIELSTITLVSPVHVHTPFEHIGIIRGNHDGEKITADDLVLFLHWFSQQPINRAVYAQLSTEMQVQVENAFMQRNGYTRAAVLGWIDFLQGRSAERGGLIGSDLLLGCTEVWGLEDTSLQSGVSVIHVV</sequence>
<keyword evidence="2" id="KW-1185">Reference proteome</keyword>
<proteinExistence type="predicted"/>
<dbReference type="AlphaFoldDB" id="A0A8H5GFP0"/>
<comment type="caution">
    <text evidence="1">The sequence shown here is derived from an EMBL/GenBank/DDBJ whole genome shotgun (WGS) entry which is preliminary data.</text>
</comment>
<dbReference type="EMBL" id="JAACJO010000001">
    <property type="protein sequence ID" value="KAF5363978.1"/>
    <property type="molecule type" value="Genomic_DNA"/>
</dbReference>
<dbReference type="OrthoDB" id="3042027at2759"/>
<reference evidence="1 2" key="1">
    <citation type="journal article" date="2020" name="ISME J.">
        <title>Uncovering the hidden diversity of litter-decomposition mechanisms in mushroom-forming fungi.</title>
        <authorList>
            <person name="Floudas D."/>
            <person name="Bentzer J."/>
            <person name="Ahren D."/>
            <person name="Johansson T."/>
            <person name="Persson P."/>
            <person name="Tunlid A."/>
        </authorList>
    </citation>
    <scope>NUCLEOTIDE SEQUENCE [LARGE SCALE GENOMIC DNA]</scope>
    <source>
        <strain evidence="1 2">CBS 146.42</strain>
    </source>
</reference>
<name>A0A8H5GFP0_9AGAR</name>
<organism evidence="1 2">
    <name type="scientific">Leucocoprinus leucothites</name>
    <dbReference type="NCBI Taxonomy" id="201217"/>
    <lineage>
        <taxon>Eukaryota</taxon>
        <taxon>Fungi</taxon>
        <taxon>Dikarya</taxon>
        <taxon>Basidiomycota</taxon>
        <taxon>Agaricomycotina</taxon>
        <taxon>Agaricomycetes</taxon>
        <taxon>Agaricomycetidae</taxon>
        <taxon>Agaricales</taxon>
        <taxon>Agaricineae</taxon>
        <taxon>Agaricaceae</taxon>
        <taxon>Leucocoprinus</taxon>
    </lineage>
</organism>
<protein>
    <submittedName>
        <fullName evidence="1">Uncharacterized protein</fullName>
    </submittedName>
</protein>
<evidence type="ECO:0000313" key="1">
    <source>
        <dbReference type="EMBL" id="KAF5363978.1"/>
    </source>
</evidence>
<accession>A0A8H5GFP0</accession>